<keyword evidence="3 11" id="KW-0813">Transport</keyword>
<keyword evidence="7 13" id="KW-0798">TonB box</keyword>
<comment type="similarity">
    <text evidence="2 11 13">Belongs to the TonB-dependent receptor family.</text>
</comment>
<dbReference type="EMBL" id="CADIKZ010000003">
    <property type="protein sequence ID" value="CAB3841268.1"/>
    <property type="molecule type" value="Genomic_DNA"/>
</dbReference>
<dbReference type="Proteomes" id="UP000494203">
    <property type="component" value="Unassembled WGS sequence"/>
</dbReference>
<dbReference type="InterPro" id="IPR000531">
    <property type="entry name" value="Beta-barrel_TonB"/>
</dbReference>
<evidence type="ECO:0000256" key="12">
    <source>
        <dbReference type="PROSITE-ProRule" id="PRU10144"/>
    </source>
</evidence>
<dbReference type="PANTHER" id="PTHR30069:SF41">
    <property type="entry name" value="HEME_HEMOPEXIN UTILIZATION PROTEIN C"/>
    <property type="match status" value="1"/>
</dbReference>
<sequence length="1004" mass="111597">MAQAVLAFARQSGVDLYMNDVDLSAYTSVALKGSFSIEAGLTRLLGNSPIGYHYRLTAGDVRPNVQLVDKGPGARARVYSMAPVVVRGNDVNERVYQAPRAVSIVTREEMDRVPVRHAAELIQDTPGVASAVNRQNPGLSINIRGMQDFGRVNMMIDGMRQDFVQNGHMQRNGEMYVDSELLSEVQVERGVVRGVHGTGAMAGSVDFRTLDFGDVLREGRDIGLKLRGTSGMGYQGNGTNFIGSAAGAARAGENLEVMAAVSRRSIGNYRFGTRGVVDGQNRVWVTDSSGRGGSLVEFNDVKYAGQDQDSSLFKARWKLNDASSLQLSYVGTQVNYSYTADSVWADPDSSGTPWRKLGASKAQSNSYALDYRLKPADKPWLDLNVKIYGVDTNVKNYTEPNYPKSVGVGSFFTTDAAKIRESVHSEYWNSAGNGTCETDGYKSGYAIDLCTHYGIGKETRLRTRTHGFQADNTSRFMLGKSTLLSAHYGIEYFTDRAASSRRWNNQGREVSPFDADGKDTLNPQGRRSMGSLFAELKLEDDFYTVSAGLRYERYQVKGKTQMPGTAPYHQTSVRVAESSFCHDATSHYWASRTEGYIELMSEACRIARTGDAAALKAWWDSDHTYFEYGYMRNPNGKGLIPDPSNKKVAHVNRQKREFEEKFPDIWWEDGQPTMYEYDVHRNGGKLLPSLSAAIRPARWLELYGSWGKSWRPPAINELMMAGGHPTEGFETIVPNPFLKPETAQTWEVGVNAIFNDVMTQDDNLSFKTGYFDTRADNYLFSSMMGLLPGSETSPGNYFPLLGTTFFTNNLTRTRFRGLELEGRYDAGLVYGAASYTHYLGGPNKFCENVYPLGSGPNRYDVPKSDGSYPKPHDEALAAGYDSWRAWADAWTSCGNFVFNSAIAKPVDKGMVLVGARLLERKLDTGVRFNYSGEGWYNRDTGGAQVWFKYTTWDWYASYQANDNVKLMAAVENITNRMYVEGYSDALARTFAPGRTVTVGVEVRF</sequence>
<dbReference type="InterPro" id="IPR011276">
    <property type="entry name" value="TonB_haem/Hb_rcpt"/>
</dbReference>
<evidence type="ECO:0000256" key="2">
    <source>
        <dbReference type="ARBA" id="ARBA00009810"/>
    </source>
</evidence>
<evidence type="ECO:0000256" key="13">
    <source>
        <dbReference type="RuleBase" id="RU003357"/>
    </source>
</evidence>
<evidence type="ECO:0000259" key="14">
    <source>
        <dbReference type="Pfam" id="PF00593"/>
    </source>
</evidence>
<evidence type="ECO:0000256" key="10">
    <source>
        <dbReference type="ARBA" id="ARBA00023237"/>
    </source>
</evidence>
<dbReference type="PANTHER" id="PTHR30069">
    <property type="entry name" value="TONB-DEPENDENT OUTER MEMBRANE RECEPTOR"/>
    <property type="match status" value="1"/>
</dbReference>
<evidence type="ECO:0000313" key="16">
    <source>
        <dbReference type="EMBL" id="CAB3841268.1"/>
    </source>
</evidence>
<dbReference type="GO" id="GO:0009279">
    <property type="term" value="C:cell outer membrane"/>
    <property type="evidence" value="ECO:0007669"/>
    <property type="project" value="UniProtKB-SubCell"/>
</dbReference>
<dbReference type="InterPro" id="IPR037066">
    <property type="entry name" value="Plug_dom_sf"/>
</dbReference>
<evidence type="ECO:0000313" key="17">
    <source>
        <dbReference type="Proteomes" id="UP000494203"/>
    </source>
</evidence>
<dbReference type="Gene3D" id="2.40.170.20">
    <property type="entry name" value="TonB-dependent receptor, beta-barrel domain"/>
    <property type="match status" value="1"/>
</dbReference>
<evidence type="ECO:0000256" key="6">
    <source>
        <dbReference type="ARBA" id="ARBA00022729"/>
    </source>
</evidence>
<dbReference type="SUPFAM" id="SSF56935">
    <property type="entry name" value="Porins"/>
    <property type="match status" value="1"/>
</dbReference>
<keyword evidence="17" id="KW-1185">Reference proteome</keyword>
<dbReference type="PROSITE" id="PS01156">
    <property type="entry name" value="TONB_DEPENDENT_REC_2"/>
    <property type="match status" value="1"/>
</dbReference>
<reference evidence="16 17" key="1">
    <citation type="submission" date="2020-04" db="EMBL/GenBank/DDBJ databases">
        <authorList>
            <person name="De Canck E."/>
        </authorList>
    </citation>
    <scope>NUCLEOTIDE SEQUENCE [LARGE SCALE GENOMIC DNA]</scope>
    <source>
        <strain evidence="16 17">LMG 26788</strain>
    </source>
</reference>
<evidence type="ECO:0000256" key="8">
    <source>
        <dbReference type="ARBA" id="ARBA00023136"/>
    </source>
</evidence>
<dbReference type="GO" id="GO:0044718">
    <property type="term" value="P:siderophore transmembrane transport"/>
    <property type="evidence" value="ECO:0007669"/>
    <property type="project" value="TreeGrafter"/>
</dbReference>
<dbReference type="GO" id="GO:0015232">
    <property type="term" value="F:heme transmembrane transporter activity"/>
    <property type="evidence" value="ECO:0007669"/>
    <property type="project" value="InterPro"/>
</dbReference>
<dbReference type="InterPro" id="IPR012910">
    <property type="entry name" value="Plug_dom"/>
</dbReference>
<evidence type="ECO:0000256" key="5">
    <source>
        <dbReference type="ARBA" id="ARBA00022692"/>
    </source>
</evidence>
<proteinExistence type="inferred from homology"/>
<dbReference type="Gene3D" id="3.55.50.30">
    <property type="match status" value="1"/>
</dbReference>
<evidence type="ECO:0000256" key="7">
    <source>
        <dbReference type="ARBA" id="ARBA00023077"/>
    </source>
</evidence>
<dbReference type="NCBIfam" id="TIGR01785">
    <property type="entry name" value="TonB-hemin"/>
    <property type="match status" value="1"/>
</dbReference>
<dbReference type="GO" id="GO:0015344">
    <property type="term" value="F:siderophore uptake transmembrane transporter activity"/>
    <property type="evidence" value="ECO:0007669"/>
    <property type="project" value="TreeGrafter"/>
</dbReference>
<keyword evidence="5 11" id="KW-0812">Transmembrane</keyword>
<dbReference type="Gene3D" id="2.170.130.10">
    <property type="entry name" value="TonB-dependent receptor, plug domain"/>
    <property type="match status" value="1"/>
</dbReference>
<gene>
    <name evidence="16" type="primary">btuB_3</name>
    <name evidence="16" type="ORF">LMG26788_01261</name>
</gene>
<keyword evidence="9" id="KW-0675">Receptor</keyword>
<dbReference type="Pfam" id="PF07715">
    <property type="entry name" value="Plug"/>
    <property type="match status" value="1"/>
</dbReference>
<feature type="short sequence motif" description="TonB C-terminal box" evidence="12">
    <location>
        <begin position="987"/>
        <end position="1004"/>
    </location>
</feature>
<dbReference type="InterPro" id="IPR039426">
    <property type="entry name" value="TonB-dep_rcpt-like"/>
</dbReference>
<evidence type="ECO:0000256" key="11">
    <source>
        <dbReference type="PROSITE-ProRule" id="PRU01360"/>
    </source>
</evidence>
<evidence type="ECO:0000256" key="3">
    <source>
        <dbReference type="ARBA" id="ARBA00022448"/>
    </source>
</evidence>
<evidence type="ECO:0000256" key="9">
    <source>
        <dbReference type="ARBA" id="ARBA00023170"/>
    </source>
</evidence>
<dbReference type="InterPro" id="IPR010949">
    <property type="entry name" value="TonB_Hb/transfer/lactofer_rcpt"/>
</dbReference>
<keyword evidence="8 11" id="KW-0472">Membrane</keyword>
<evidence type="ECO:0000259" key="15">
    <source>
        <dbReference type="Pfam" id="PF07715"/>
    </source>
</evidence>
<organism evidence="16 17">
    <name type="scientific">Achromobacter pulmonis</name>
    <dbReference type="NCBI Taxonomy" id="1389932"/>
    <lineage>
        <taxon>Bacteria</taxon>
        <taxon>Pseudomonadati</taxon>
        <taxon>Pseudomonadota</taxon>
        <taxon>Betaproteobacteria</taxon>
        <taxon>Burkholderiales</taxon>
        <taxon>Alcaligenaceae</taxon>
        <taxon>Achromobacter</taxon>
    </lineage>
</organism>
<evidence type="ECO:0000256" key="4">
    <source>
        <dbReference type="ARBA" id="ARBA00022452"/>
    </source>
</evidence>
<feature type="domain" description="TonB-dependent receptor-like beta-barrel" evidence="14">
    <location>
        <begin position="678"/>
        <end position="973"/>
    </location>
</feature>
<dbReference type="PROSITE" id="PS52016">
    <property type="entry name" value="TONB_DEPENDENT_REC_3"/>
    <property type="match status" value="1"/>
</dbReference>
<dbReference type="InterPro" id="IPR010917">
    <property type="entry name" value="TonB_rcpt_CS"/>
</dbReference>
<dbReference type="NCBIfam" id="TIGR01786">
    <property type="entry name" value="TonB-hemlactrns"/>
    <property type="match status" value="1"/>
</dbReference>
<protein>
    <submittedName>
        <fullName evidence="16">Vitamin B12 transporter BtuB</fullName>
    </submittedName>
</protein>
<feature type="domain" description="TonB-dependent receptor plug" evidence="15">
    <location>
        <begin position="96"/>
        <end position="203"/>
    </location>
</feature>
<dbReference type="InterPro" id="IPR036942">
    <property type="entry name" value="Beta-barrel_TonB_sf"/>
</dbReference>
<keyword evidence="10 11" id="KW-0998">Cell outer membrane</keyword>
<keyword evidence="4 11" id="KW-1134">Transmembrane beta strand</keyword>
<name>A0A6S7DBY2_9BURK</name>
<dbReference type="AlphaFoldDB" id="A0A6S7DBY2"/>
<evidence type="ECO:0000256" key="1">
    <source>
        <dbReference type="ARBA" id="ARBA00004571"/>
    </source>
</evidence>
<accession>A0A6S7DBY2</accession>
<dbReference type="Pfam" id="PF00593">
    <property type="entry name" value="TonB_dep_Rec_b-barrel"/>
    <property type="match status" value="1"/>
</dbReference>
<keyword evidence="6" id="KW-0732">Signal</keyword>
<comment type="subcellular location">
    <subcellularLocation>
        <location evidence="1 11">Cell outer membrane</location>
        <topology evidence="1 11">Multi-pass membrane protein</topology>
    </subcellularLocation>
</comment>